<proteinExistence type="predicted"/>
<dbReference type="EMBL" id="SNRW01021581">
    <property type="protein sequence ID" value="KAA6364493.1"/>
    <property type="molecule type" value="Genomic_DNA"/>
</dbReference>
<gene>
    <name evidence="1" type="ORF">EZS28_039980</name>
</gene>
<name>A0A5J4U2K4_9EUKA</name>
<sequence length="186" mass="21136">MDAENLKHTQKVGRPKKHFTEYEAQEMAKKQRGEAKKRQPLNDDMIRLAAILCVFGLSNFNRSSIDNNILRYLAVNVPQSVTLKSTTLCGSLGYNLYHGCTGLQVMYQCKRFTPANIVGEDQNEVIPQINILVVESEWEGKKISHAFAIANKQALTGLKFCPHCNSKAFDPKDQNYSRDYEKHTIK</sequence>
<organism evidence="1 2">
    <name type="scientific">Streblomastix strix</name>
    <dbReference type="NCBI Taxonomy" id="222440"/>
    <lineage>
        <taxon>Eukaryota</taxon>
        <taxon>Metamonada</taxon>
        <taxon>Preaxostyla</taxon>
        <taxon>Oxymonadida</taxon>
        <taxon>Streblomastigidae</taxon>
        <taxon>Streblomastix</taxon>
    </lineage>
</organism>
<evidence type="ECO:0000313" key="2">
    <source>
        <dbReference type="Proteomes" id="UP000324800"/>
    </source>
</evidence>
<dbReference type="AlphaFoldDB" id="A0A5J4U2K4"/>
<reference evidence="1 2" key="1">
    <citation type="submission" date="2019-03" db="EMBL/GenBank/DDBJ databases">
        <title>Single cell metagenomics reveals metabolic interactions within the superorganism composed of flagellate Streblomastix strix and complex community of Bacteroidetes bacteria on its surface.</title>
        <authorList>
            <person name="Treitli S.C."/>
            <person name="Kolisko M."/>
            <person name="Husnik F."/>
            <person name="Keeling P."/>
            <person name="Hampl V."/>
        </authorList>
    </citation>
    <scope>NUCLEOTIDE SEQUENCE [LARGE SCALE GENOMIC DNA]</scope>
    <source>
        <strain evidence="1">ST1C</strain>
    </source>
</reference>
<comment type="caution">
    <text evidence="1">The sequence shown here is derived from an EMBL/GenBank/DDBJ whole genome shotgun (WGS) entry which is preliminary data.</text>
</comment>
<evidence type="ECO:0000313" key="1">
    <source>
        <dbReference type="EMBL" id="KAA6364493.1"/>
    </source>
</evidence>
<accession>A0A5J4U2K4</accession>
<protein>
    <submittedName>
        <fullName evidence="1">Uncharacterized protein</fullName>
    </submittedName>
</protein>
<dbReference type="Proteomes" id="UP000324800">
    <property type="component" value="Unassembled WGS sequence"/>
</dbReference>